<keyword evidence="1" id="KW-0732">Signal</keyword>
<evidence type="ECO:0008006" key="6">
    <source>
        <dbReference type="Google" id="ProtNLM"/>
    </source>
</evidence>
<name>A0A484WEN1_9ENTR</name>
<dbReference type="InterPro" id="IPR059221">
    <property type="entry name" value="Hypothethical_fimbrial"/>
</dbReference>
<evidence type="ECO:0000313" key="5">
    <source>
        <dbReference type="Proteomes" id="UP000351155"/>
    </source>
</evidence>
<proteinExistence type="predicted"/>
<protein>
    <recommendedName>
        <fullName evidence="6">Beta-fimbriae major subunit</fullName>
    </recommendedName>
</protein>
<dbReference type="GeneID" id="66613562"/>
<evidence type="ECO:0000313" key="3">
    <source>
        <dbReference type="EMBL" id="VFS09492.1"/>
    </source>
</evidence>
<feature type="signal peptide" evidence="1">
    <location>
        <begin position="1"/>
        <end position="23"/>
    </location>
</feature>
<organism evidence="3 5">
    <name type="scientific">Enterobacter cancerogenus</name>
    <dbReference type="NCBI Taxonomy" id="69218"/>
    <lineage>
        <taxon>Bacteria</taxon>
        <taxon>Pseudomonadati</taxon>
        <taxon>Pseudomonadota</taxon>
        <taxon>Gammaproteobacteria</taxon>
        <taxon>Enterobacterales</taxon>
        <taxon>Enterobacteriaceae</taxon>
        <taxon>Enterobacter</taxon>
        <taxon>Enterobacter cloacae complex</taxon>
    </lineage>
</organism>
<dbReference type="AlphaFoldDB" id="A0A484WEN1"/>
<dbReference type="Proteomes" id="UP000306327">
    <property type="component" value="Unassembled WGS sequence"/>
</dbReference>
<dbReference type="NCBIfam" id="NF011829">
    <property type="entry name" value="PRK15301.1"/>
    <property type="match status" value="1"/>
</dbReference>
<evidence type="ECO:0000313" key="2">
    <source>
        <dbReference type="EMBL" id="TKK18774.1"/>
    </source>
</evidence>
<feature type="chain" id="PRO_5044605254" description="Beta-fimbriae major subunit" evidence="1">
    <location>
        <begin position="24"/>
        <end position="186"/>
    </location>
</feature>
<dbReference type="RefSeq" id="WP_006178816.1">
    <property type="nucleotide sequence ID" value="NZ_CABKNU010000008.1"/>
</dbReference>
<dbReference type="Proteomes" id="UP000351155">
    <property type="component" value="Unassembled WGS sequence"/>
</dbReference>
<dbReference type="EMBL" id="CAADIW010000003">
    <property type="protein sequence ID" value="VFS09492.1"/>
    <property type="molecule type" value="Genomic_DNA"/>
</dbReference>
<gene>
    <name evidence="2" type="ORF">EcCFBP13530_10505</name>
    <name evidence="3" type="ORF">NCTC12126_00522</name>
</gene>
<sequence length="186" mass="20441">MNNRRLGGLAALMMVGMSSFAWADECQITLSQPVVDYHTMRREDIKATQQDWHKMADRDVNVNVFCPEPQKMAVLVQGASGEKGRFMLGQSGGVAVKIADLFVDGKSYTVGKTVDQLNFTPVSGSPSPFYLHNNEAVIAVENNQIPSGRQMSFKVTLSPVLKDAAFSHVTDQTSLESDLTWSLLTK</sequence>
<reference evidence="2 4" key="1">
    <citation type="journal article" date="2019" name="Sci. Rep.">
        <title>Differences in resource use lead to coexistence of seed-transmitted microbial populations.</title>
        <authorList>
            <person name="Torres-Cortes G."/>
            <person name="Garcia B.J."/>
            <person name="Compant S."/>
            <person name="Rezki S."/>
            <person name="Jones P."/>
            <person name="Preveaux A."/>
            <person name="Briand M."/>
            <person name="Roulet A."/>
            <person name="Bouchez O."/>
            <person name="Jacobson D."/>
            <person name="Barret M."/>
        </authorList>
    </citation>
    <scope>NUCLEOTIDE SEQUENCE [LARGE SCALE GENOMIC DNA]</scope>
    <source>
        <strain evidence="2 4">CFBP13530</strain>
    </source>
</reference>
<dbReference type="EMBL" id="QGAL01000003">
    <property type="protein sequence ID" value="TKK18774.1"/>
    <property type="molecule type" value="Genomic_DNA"/>
</dbReference>
<evidence type="ECO:0000256" key="1">
    <source>
        <dbReference type="SAM" id="SignalP"/>
    </source>
</evidence>
<accession>A0A484WEN1</accession>
<reference evidence="3 5" key="2">
    <citation type="submission" date="2019-03" db="EMBL/GenBank/DDBJ databases">
        <authorList>
            <consortium name="Pathogen Informatics"/>
        </authorList>
    </citation>
    <scope>NUCLEOTIDE SEQUENCE [LARGE SCALE GENOMIC DNA]</scope>
    <source>
        <strain evidence="3 5">NCTC12126</strain>
    </source>
</reference>
<evidence type="ECO:0000313" key="4">
    <source>
        <dbReference type="Proteomes" id="UP000306327"/>
    </source>
</evidence>